<evidence type="ECO:0000313" key="2">
    <source>
        <dbReference type="Proteomes" id="UP000319004"/>
    </source>
</evidence>
<evidence type="ECO:0000313" key="1">
    <source>
        <dbReference type="EMBL" id="QDV42478.1"/>
    </source>
</evidence>
<sequence>MSESSTHPWSDSWPENVRTASKTLGFSSIIALLRSMEAVPYATVAEKIGGIPPIQIIALAFEEAKRSDSLEWVIRDCLCRNIVEKCRAGWDCGDNSRSNRTRAVGAWVTEVSRTGQNPELRERLLSMAKQLLESDVDASWIPKSNSDPVLEKLFEQLELG</sequence>
<dbReference type="Proteomes" id="UP000319004">
    <property type="component" value="Chromosome"/>
</dbReference>
<dbReference type="AlphaFoldDB" id="A0A518HNQ7"/>
<proteinExistence type="predicted"/>
<reference evidence="1 2" key="1">
    <citation type="submission" date="2019-03" db="EMBL/GenBank/DDBJ databases">
        <title>Deep-cultivation of Planctomycetes and their phenomic and genomic characterization uncovers novel biology.</title>
        <authorList>
            <person name="Wiegand S."/>
            <person name="Jogler M."/>
            <person name="Boedeker C."/>
            <person name="Pinto D."/>
            <person name="Vollmers J."/>
            <person name="Rivas-Marin E."/>
            <person name="Kohn T."/>
            <person name="Peeters S.H."/>
            <person name="Heuer A."/>
            <person name="Rast P."/>
            <person name="Oberbeckmann S."/>
            <person name="Bunk B."/>
            <person name="Jeske O."/>
            <person name="Meyerdierks A."/>
            <person name="Storesund J.E."/>
            <person name="Kallscheuer N."/>
            <person name="Luecker S."/>
            <person name="Lage O.M."/>
            <person name="Pohl T."/>
            <person name="Merkel B.J."/>
            <person name="Hornburger P."/>
            <person name="Mueller R.-W."/>
            <person name="Bruemmer F."/>
            <person name="Labrenz M."/>
            <person name="Spormann A.M."/>
            <person name="Op den Camp H."/>
            <person name="Overmann J."/>
            <person name="Amann R."/>
            <person name="Jetten M.S.M."/>
            <person name="Mascher T."/>
            <person name="Medema M.H."/>
            <person name="Devos D.P."/>
            <person name="Kaster A.-K."/>
            <person name="Ovreas L."/>
            <person name="Rohde M."/>
            <person name="Galperin M.Y."/>
            <person name="Jogler C."/>
        </authorList>
    </citation>
    <scope>NUCLEOTIDE SEQUENCE [LARGE SCALE GENOMIC DNA]</scope>
    <source>
        <strain evidence="1 2">Enr13</strain>
    </source>
</reference>
<accession>A0A518HNQ7</accession>
<dbReference type="EMBL" id="CP037423">
    <property type="protein sequence ID" value="QDV42478.1"/>
    <property type="molecule type" value="Genomic_DNA"/>
</dbReference>
<gene>
    <name evidence="1" type="ORF">Enr13x_23250</name>
</gene>
<keyword evidence="2" id="KW-1185">Reference proteome</keyword>
<protein>
    <submittedName>
        <fullName evidence="1">Uncharacterized protein</fullName>
    </submittedName>
</protein>
<dbReference type="OrthoDB" id="5522062at2"/>
<organism evidence="1 2">
    <name type="scientific">Stieleria neptunia</name>
    <dbReference type="NCBI Taxonomy" id="2527979"/>
    <lineage>
        <taxon>Bacteria</taxon>
        <taxon>Pseudomonadati</taxon>
        <taxon>Planctomycetota</taxon>
        <taxon>Planctomycetia</taxon>
        <taxon>Pirellulales</taxon>
        <taxon>Pirellulaceae</taxon>
        <taxon>Stieleria</taxon>
    </lineage>
</organism>
<dbReference type="RefSeq" id="WP_145386101.1">
    <property type="nucleotide sequence ID" value="NZ_CP037423.1"/>
</dbReference>
<name>A0A518HNQ7_9BACT</name>
<dbReference type="KEGG" id="snep:Enr13x_23250"/>